<protein>
    <recommendedName>
        <fullName evidence="1">non-specific serine/threonine protein kinase</fullName>
        <ecNumber evidence="1">2.7.11.1</ecNumber>
    </recommendedName>
</protein>
<evidence type="ECO:0000256" key="2">
    <source>
        <dbReference type="ARBA" id="ARBA00022527"/>
    </source>
</evidence>
<evidence type="ECO:0000256" key="1">
    <source>
        <dbReference type="ARBA" id="ARBA00012513"/>
    </source>
</evidence>
<comment type="similarity">
    <text evidence="7">Belongs to the protein kinase superfamily. Ser/Thr protein kinase family. GCN2 subfamily.</text>
</comment>
<keyword evidence="2" id="KW-0723">Serine/threonine-protein kinase</keyword>
<dbReference type="InterPro" id="IPR050339">
    <property type="entry name" value="CC_SR_Kinase"/>
</dbReference>
<dbReference type="FunFam" id="3.30.200.20:FF:000306">
    <property type="entry name" value="IKS protein kinase"/>
    <property type="match status" value="1"/>
</dbReference>
<dbReference type="PROSITE" id="PS00108">
    <property type="entry name" value="PROTEIN_KINASE_ST"/>
    <property type="match status" value="1"/>
</dbReference>
<keyword evidence="6" id="KW-0067">ATP-binding</keyword>
<evidence type="ECO:0000256" key="6">
    <source>
        <dbReference type="ARBA" id="ARBA00022840"/>
    </source>
</evidence>
<keyword evidence="4" id="KW-0547">Nucleotide-binding</keyword>
<evidence type="ECO:0000256" key="3">
    <source>
        <dbReference type="ARBA" id="ARBA00022679"/>
    </source>
</evidence>
<evidence type="ECO:0000256" key="5">
    <source>
        <dbReference type="ARBA" id="ARBA00022777"/>
    </source>
</evidence>
<dbReference type="Gene3D" id="1.10.510.10">
    <property type="entry name" value="Transferase(Phosphotransferase) domain 1"/>
    <property type="match status" value="1"/>
</dbReference>
<dbReference type="EC" id="2.7.11.1" evidence="1"/>
<evidence type="ECO:0000256" key="7">
    <source>
        <dbReference type="ARBA" id="ARBA00037982"/>
    </source>
</evidence>
<dbReference type="OrthoDB" id="1405469at2759"/>
<evidence type="ECO:0000256" key="8">
    <source>
        <dbReference type="ARBA" id="ARBA00047899"/>
    </source>
</evidence>
<proteinExistence type="inferred from homology"/>
<comment type="caution">
    <text evidence="12">The sequence shown here is derived from an EMBL/GenBank/DDBJ whole genome shotgun (WGS) entry which is preliminary data.</text>
</comment>
<dbReference type="Pfam" id="PF00069">
    <property type="entry name" value="Pkinase"/>
    <property type="match status" value="2"/>
</dbReference>
<dbReference type="STRING" id="133383.A0A1R0H6M8"/>
<dbReference type="GO" id="GO:0005737">
    <property type="term" value="C:cytoplasm"/>
    <property type="evidence" value="ECO:0007669"/>
    <property type="project" value="TreeGrafter"/>
</dbReference>
<keyword evidence="13" id="KW-1185">Reference proteome</keyword>
<dbReference type="EMBL" id="LSSL01000321">
    <property type="protein sequence ID" value="OLY84872.1"/>
    <property type="molecule type" value="Genomic_DNA"/>
</dbReference>
<dbReference type="GO" id="GO:0005634">
    <property type="term" value="C:nucleus"/>
    <property type="evidence" value="ECO:0007669"/>
    <property type="project" value="TreeGrafter"/>
</dbReference>
<sequence length="911" mass="103923">MKYSHLFPNKSLSPDDLRLEDGLNYGVKGLSVSPMPNPHELVISRFKSPLPINHTSNSIVKKRKSRGLVKSFPNASQKELIKYVPKDAIIRKQKSNKVVVFKPKANKVPVRSIIPYRDHGRGSRFLKKDLKHTNDNLCCPTCHRPYNDGFFQNYYSENLKSEVSMDKNYFKYLANTLKSPASLELTYHNDKSEEPLFNTNTEEAECHSSASGTISTSSIVHDSKDKMNSSINDSQESSEQSLRLSESAFNHGYYKRFFHQGKKLGRGLRGSVYLCQHILDNIFLGEYAVKKVPVGNNHAWLQRMLREVKLLESLSHPNIIDYKHSWLELHQLTTFGPPVPCLFILMELANGGNLQEYMEISEGKSLNSTSGGHSSNFKNISLKSRREEIRKNHSYKTSQDDSSGNRLKHLSNYEIWSFFGDVCSGLNHLHNHGIIHRDLKPQNLLLSYERSKFIETSDKSSINKKFRTMPTLLLTDFGECEVVSGREDRLRTGATGTMEFMAPELIKTDENGEYLDDYSTKADMWSLGMLLYFMCFSSMPFNNIDDIDILRKDILSLNRVRYPKTSRQDLDPDFRLLINALLNQNKKSRPDASEILPQVLEKKKFWESRLQDSSRFQSFSATPTHFLSPSSSTVSISDGFNYELLGEDGNSHLDLPQKNGWNKGLGRKNISTVCEVSDGSDSLHGSEIEHESASFEIHYDNEDKIDSFKVPSNSSPRKKKKRNGGVVPNGSAKVKDLANEVFTHDDDSFISHKRSISANQGGDMMVVRHRNQNRFLDSQAFFHPENTEKRVLSLVKRPPGSGNETNIAEMKEIKINSKLEFNNFQSDLPKGNKVVADNALEDRIDRRKNLPLHVSIEGGSLPHIEKIGQDLVPHDFSDKRIHDSYKPVRYREYIRIISTLKYLIFAYKVNS</sequence>
<reference evidence="12 13" key="1">
    <citation type="journal article" date="2016" name="Mol. Biol. Evol.">
        <title>Genome-Wide Survey of Gut Fungi (Harpellales) Reveals the First Horizontally Transferred Ubiquitin Gene from a Mosquito Host.</title>
        <authorList>
            <person name="Wang Y."/>
            <person name="White M.M."/>
            <person name="Kvist S."/>
            <person name="Moncalvo J.M."/>
        </authorList>
    </citation>
    <scope>NUCLEOTIDE SEQUENCE [LARGE SCALE GENOMIC DNA]</scope>
    <source>
        <strain evidence="12 13">ALG-7-W6</strain>
    </source>
</reference>
<evidence type="ECO:0000259" key="11">
    <source>
        <dbReference type="PROSITE" id="PS50011"/>
    </source>
</evidence>
<gene>
    <name evidence="12" type="ORF">AYI68_g954</name>
</gene>
<evidence type="ECO:0000256" key="4">
    <source>
        <dbReference type="ARBA" id="ARBA00022741"/>
    </source>
</evidence>
<dbReference type="SMART" id="SM00220">
    <property type="entry name" value="S_TKc"/>
    <property type="match status" value="1"/>
</dbReference>
<organism evidence="12 13">
    <name type="scientific">Smittium mucronatum</name>
    <dbReference type="NCBI Taxonomy" id="133383"/>
    <lineage>
        <taxon>Eukaryota</taxon>
        <taxon>Fungi</taxon>
        <taxon>Fungi incertae sedis</taxon>
        <taxon>Zoopagomycota</taxon>
        <taxon>Kickxellomycotina</taxon>
        <taxon>Harpellomycetes</taxon>
        <taxon>Harpellales</taxon>
        <taxon>Legeriomycetaceae</taxon>
        <taxon>Smittium</taxon>
    </lineage>
</organism>
<feature type="region of interest" description="Disordered" evidence="10">
    <location>
        <begin position="706"/>
        <end position="731"/>
    </location>
</feature>
<dbReference type="AlphaFoldDB" id="A0A1R0H6M8"/>
<dbReference type="PANTHER" id="PTHR11042">
    <property type="entry name" value="EUKARYOTIC TRANSLATION INITIATION FACTOR 2-ALPHA KINASE EIF2-ALPHA KINASE -RELATED"/>
    <property type="match status" value="1"/>
</dbReference>
<evidence type="ECO:0000313" key="13">
    <source>
        <dbReference type="Proteomes" id="UP000187455"/>
    </source>
</evidence>
<comment type="catalytic activity">
    <reaction evidence="8">
        <text>L-threonyl-[protein] + ATP = O-phospho-L-threonyl-[protein] + ADP + H(+)</text>
        <dbReference type="Rhea" id="RHEA:46608"/>
        <dbReference type="Rhea" id="RHEA-COMP:11060"/>
        <dbReference type="Rhea" id="RHEA-COMP:11605"/>
        <dbReference type="ChEBI" id="CHEBI:15378"/>
        <dbReference type="ChEBI" id="CHEBI:30013"/>
        <dbReference type="ChEBI" id="CHEBI:30616"/>
        <dbReference type="ChEBI" id="CHEBI:61977"/>
        <dbReference type="ChEBI" id="CHEBI:456216"/>
        <dbReference type="EC" id="2.7.11.1"/>
    </reaction>
</comment>
<dbReference type="InterPro" id="IPR011009">
    <property type="entry name" value="Kinase-like_dom_sf"/>
</dbReference>
<dbReference type="InterPro" id="IPR000719">
    <property type="entry name" value="Prot_kinase_dom"/>
</dbReference>
<dbReference type="PROSITE" id="PS50011">
    <property type="entry name" value="PROTEIN_KINASE_DOM"/>
    <property type="match status" value="1"/>
</dbReference>
<dbReference type="SUPFAM" id="SSF56112">
    <property type="entry name" value="Protein kinase-like (PK-like)"/>
    <property type="match status" value="1"/>
</dbReference>
<evidence type="ECO:0000256" key="10">
    <source>
        <dbReference type="SAM" id="MobiDB-lite"/>
    </source>
</evidence>
<dbReference type="PANTHER" id="PTHR11042:SF138">
    <property type="entry name" value="SERINE_THREONINE-PROTEIN KINASE IKS1-RELATED"/>
    <property type="match status" value="1"/>
</dbReference>
<evidence type="ECO:0000256" key="9">
    <source>
        <dbReference type="ARBA" id="ARBA00048679"/>
    </source>
</evidence>
<keyword evidence="5 12" id="KW-0418">Kinase</keyword>
<evidence type="ECO:0000313" key="12">
    <source>
        <dbReference type="EMBL" id="OLY84872.1"/>
    </source>
</evidence>
<dbReference type="GO" id="GO:0005524">
    <property type="term" value="F:ATP binding"/>
    <property type="evidence" value="ECO:0007669"/>
    <property type="project" value="UniProtKB-KW"/>
</dbReference>
<feature type="domain" description="Protein kinase" evidence="11">
    <location>
        <begin position="258"/>
        <end position="606"/>
    </location>
</feature>
<accession>A0A1R0H6M8</accession>
<comment type="catalytic activity">
    <reaction evidence="9">
        <text>L-seryl-[protein] + ATP = O-phospho-L-seryl-[protein] + ADP + H(+)</text>
        <dbReference type="Rhea" id="RHEA:17989"/>
        <dbReference type="Rhea" id="RHEA-COMP:9863"/>
        <dbReference type="Rhea" id="RHEA-COMP:11604"/>
        <dbReference type="ChEBI" id="CHEBI:15378"/>
        <dbReference type="ChEBI" id="CHEBI:29999"/>
        <dbReference type="ChEBI" id="CHEBI:30616"/>
        <dbReference type="ChEBI" id="CHEBI:83421"/>
        <dbReference type="ChEBI" id="CHEBI:456216"/>
        <dbReference type="EC" id="2.7.11.1"/>
    </reaction>
</comment>
<name>A0A1R0H6M8_9FUNG</name>
<dbReference type="Gene3D" id="3.30.200.20">
    <property type="entry name" value="Phosphorylase Kinase, domain 1"/>
    <property type="match status" value="1"/>
</dbReference>
<dbReference type="GO" id="GO:0004674">
    <property type="term" value="F:protein serine/threonine kinase activity"/>
    <property type="evidence" value="ECO:0007669"/>
    <property type="project" value="UniProtKB-KW"/>
</dbReference>
<dbReference type="Proteomes" id="UP000187455">
    <property type="component" value="Unassembled WGS sequence"/>
</dbReference>
<dbReference type="InterPro" id="IPR008271">
    <property type="entry name" value="Ser/Thr_kinase_AS"/>
</dbReference>
<keyword evidence="3" id="KW-0808">Transferase</keyword>